<proteinExistence type="predicted"/>
<dbReference type="InterPro" id="IPR001647">
    <property type="entry name" value="HTH_TetR"/>
</dbReference>
<evidence type="ECO:0000313" key="6">
    <source>
        <dbReference type="Proteomes" id="UP001626628"/>
    </source>
</evidence>
<dbReference type="Proteomes" id="UP001626628">
    <property type="component" value="Chromosome"/>
</dbReference>
<feature type="DNA-binding region" description="H-T-H motif" evidence="2">
    <location>
        <begin position="25"/>
        <end position="44"/>
    </location>
</feature>
<dbReference type="InterPro" id="IPR050109">
    <property type="entry name" value="HTH-type_TetR-like_transc_reg"/>
</dbReference>
<dbReference type="Pfam" id="PF00440">
    <property type="entry name" value="TetR_N"/>
    <property type="match status" value="1"/>
</dbReference>
<evidence type="ECO:0000259" key="4">
    <source>
        <dbReference type="PROSITE" id="PS50977"/>
    </source>
</evidence>
<dbReference type="Gene3D" id="1.10.357.10">
    <property type="entry name" value="Tetracycline Repressor, domain 2"/>
    <property type="match status" value="1"/>
</dbReference>
<accession>A0ABZ2QS60</accession>
<evidence type="ECO:0000256" key="3">
    <source>
        <dbReference type="SAM" id="MobiDB-lite"/>
    </source>
</evidence>
<dbReference type="PROSITE" id="PS50977">
    <property type="entry name" value="HTH_TETR_2"/>
    <property type="match status" value="1"/>
</dbReference>
<reference evidence="5 6" key="1">
    <citation type="submission" date="2024-03" db="EMBL/GenBank/DDBJ databases">
        <title>The complete genome of Streptomyces sirii sp.nov.</title>
        <authorList>
            <person name="Zakalyukina Y.V."/>
            <person name="Belik A.R."/>
            <person name="Biryukov M.V."/>
            <person name="Baturina O.A."/>
            <person name="Kabilov M.R."/>
        </authorList>
    </citation>
    <scope>NUCLEOTIDE SEQUENCE [LARGE SCALE GENOMIC DNA]</scope>
    <source>
        <strain evidence="5 6">BP-8</strain>
    </source>
</reference>
<dbReference type="PANTHER" id="PTHR30055:SF146">
    <property type="entry name" value="HTH-TYPE TRANSCRIPTIONAL DUAL REGULATOR CECR"/>
    <property type="match status" value="1"/>
</dbReference>
<feature type="domain" description="HTH tetR-type" evidence="4">
    <location>
        <begin position="2"/>
        <end position="62"/>
    </location>
</feature>
<dbReference type="PRINTS" id="PR00455">
    <property type="entry name" value="HTHTETR"/>
</dbReference>
<organism evidence="5 6">
    <name type="scientific">Streptomyces sirii</name>
    <dbReference type="NCBI Taxonomy" id="3127701"/>
    <lineage>
        <taxon>Bacteria</taxon>
        <taxon>Bacillati</taxon>
        <taxon>Actinomycetota</taxon>
        <taxon>Actinomycetes</taxon>
        <taxon>Kitasatosporales</taxon>
        <taxon>Streptomycetaceae</taxon>
        <taxon>Streptomyces</taxon>
    </lineage>
</organism>
<gene>
    <name evidence="5" type="ORF">WAB15_27235</name>
</gene>
<name>A0ABZ2QS60_9ACTN</name>
<dbReference type="InterPro" id="IPR009057">
    <property type="entry name" value="Homeodomain-like_sf"/>
</dbReference>
<dbReference type="RefSeq" id="WP_407287856.1">
    <property type="nucleotide sequence ID" value="NZ_CP147982.1"/>
</dbReference>
<dbReference type="PANTHER" id="PTHR30055">
    <property type="entry name" value="HTH-TYPE TRANSCRIPTIONAL REGULATOR RUTR"/>
    <property type="match status" value="1"/>
</dbReference>
<keyword evidence="6" id="KW-1185">Reference proteome</keyword>
<evidence type="ECO:0000256" key="2">
    <source>
        <dbReference type="PROSITE-ProRule" id="PRU00335"/>
    </source>
</evidence>
<dbReference type="SUPFAM" id="SSF46689">
    <property type="entry name" value="Homeodomain-like"/>
    <property type="match status" value="1"/>
</dbReference>
<protein>
    <submittedName>
        <fullName evidence="5">Helix-turn-helix domain-containing protein</fullName>
    </submittedName>
</protein>
<evidence type="ECO:0000313" key="5">
    <source>
        <dbReference type="EMBL" id="WXK79394.1"/>
    </source>
</evidence>
<keyword evidence="1 2" id="KW-0238">DNA-binding</keyword>
<evidence type="ECO:0000256" key="1">
    <source>
        <dbReference type="ARBA" id="ARBA00023125"/>
    </source>
</evidence>
<sequence length="241" mass="24876">MSAARESLLDAAYTALLARAWTAVRMVDVAAAAGVSRQTLYNEFGSKEGLARALVRRETDGYLAGVARVLARGGPPDAGTRADAAARMAAAATWTLRTARVNPLVRAALTGCWGDRLPAPAADPVPAGTARSGVPAQRRAPAAEGPPPEPAELVGRLRDQAVAVLEPGWPEEERAALGAACETAARLTLSCVVAPAAGAGPAPGRLPARRTRREAETEAVSRLVRGAFARLPDGVESGARH</sequence>
<feature type="region of interest" description="Disordered" evidence="3">
    <location>
        <begin position="118"/>
        <end position="151"/>
    </location>
</feature>
<dbReference type="EMBL" id="CP147982">
    <property type="protein sequence ID" value="WXK79394.1"/>
    <property type="molecule type" value="Genomic_DNA"/>
</dbReference>